<evidence type="ECO:0000259" key="1">
    <source>
        <dbReference type="PROSITE" id="PS50910"/>
    </source>
</evidence>
<name>A0AA42CBA1_9BACT</name>
<organism evidence="2 3">
    <name type="scientific">Gaoshiqia sediminis</name>
    <dbReference type="NCBI Taxonomy" id="2986998"/>
    <lineage>
        <taxon>Bacteria</taxon>
        <taxon>Pseudomonadati</taxon>
        <taxon>Bacteroidota</taxon>
        <taxon>Bacteroidia</taxon>
        <taxon>Marinilabiliales</taxon>
        <taxon>Prolixibacteraceae</taxon>
        <taxon>Gaoshiqia</taxon>
    </lineage>
</organism>
<gene>
    <name evidence="2" type="ORF">N2K84_19695</name>
</gene>
<proteinExistence type="predicted"/>
<dbReference type="InterPro" id="IPR007842">
    <property type="entry name" value="HEPN_dom"/>
</dbReference>
<dbReference type="EMBL" id="JAPAAF010000068">
    <property type="protein sequence ID" value="MCW0484967.1"/>
    <property type="molecule type" value="Genomic_DNA"/>
</dbReference>
<dbReference type="SUPFAM" id="SSF81593">
    <property type="entry name" value="Nucleotidyltransferase substrate binding subunit/domain"/>
    <property type="match status" value="1"/>
</dbReference>
<dbReference type="SMART" id="SM00748">
    <property type="entry name" value="HEPN"/>
    <property type="match status" value="1"/>
</dbReference>
<dbReference type="Pfam" id="PF05168">
    <property type="entry name" value="HEPN"/>
    <property type="match status" value="1"/>
</dbReference>
<keyword evidence="3" id="KW-1185">Reference proteome</keyword>
<feature type="domain" description="HEPN" evidence="1">
    <location>
        <begin position="10"/>
        <end position="120"/>
    </location>
</feature>
<evidence type="ECO:0000313" key="3">
    <source>
        <dbReference type="Proteomes" id="UP001163821"/>
    </source>
</evidence>
<dbReference type="PROSITE" id="PS50910">
    <property type="entry name" value="HEPN"/>
    <property type="match status" value="1"/>
</dbReference>
<accession>A0AA42CBA1</accession>
<dbReference type="RefSeq" id="WP_282593553.1">
    <property type="nucleotide sequence ID" value="NZ_JAPAAF010000068.1"/>
</dbReference>
<reference evidence="2" key="1">
    <citation type="submission" date="2022-10" db="EMBL/GenBank/DDBJ databases">
        <title>Gaoshiqiia sediminis gen. nov., sp. nov., isolated from coastal sediment.</title>
        <authorList>
            <person name="Yu W.X."/>
            <person name="Mu D.S."/>
            <person name="Du J.Z."/>
            <person name="Liang Y.Q."/>
        </authorList>
    </citation>
    <scope>NUCLEOTIDE SEQUENCE</scope>
    <source>
        <strain evidence="2">A06</strain>
    </source>
</reference>
<dbReference type="Proteomes" id="UP001163821">
    <property type="component" value="Unassembled WGS sequence"/>
</dbReference>
<dbReference type="AlphaFoldDB" id="A0AA42CBA1"/>
<protein>
    <submittedName>
        <fullName evidence="2">HEPN domain-containing protein</fullName>
    </submittedName>
</protein>
<evidence type="ECO:0000313" key="2">
    <source>
        <dbReference type="EMBL" id="MCW0484967.1"/>
    </source>
</evidence>
<dbReference type="Gene3D" id="1.20.120.330">
    <property type="entry name" value="Nucleotidyltransferases domain 2"/>
    <property type="match status" value="1"/>
</dbReference>
<sequence>MKQITKDWLEAASIDIESIEALIKNTRLTGHVAFHAQQAIEKALKAIMEENGERVPKVHSLSKLFDSCSIYIDFEFDEDLIIALDSLYIESRYPGEFGLLPQGKPSLQQAQRFYDFAKDVYQTVINHLEKD</sequence>
<comment type="caution">
    <text evidence="2">The sequence shown here is derived from an EMBL/GenBank/DDBJ whole genome shotgun (WGS) entry which is preliminary data.</text>
</comment>